<accession>M8BV98</accession>
<feature type="region of interest" description="Disordered" evidence="4">
    <location>
        <begin position="574"/>
        <end position="597"/>
    </location>
</feature>
<keyword evidence="3" id="KW-0175">Coiled coil</keyword>
<feature type="compositionally biased region" description="Basic and acidic residues" evidence="4">
    <location>
        <begin position="38"/>
        <end position="48"/>
    </location>
</feature>
<dbReference type="AlphaFoldDB" id="M8BV98"/>
<dbReference type="Pfam" id="PF24681">
    <property type="entry name" value="Kelch_KLHDC2_KLHL20_DRC7"/>
    <property type="match status" value="1"/>
</dbReference>
<evidence type="ECO:0000313" key="5">
    <source>
        <dbReference type="EnsemblPlants" id="EMT25879"/>
    </source>
</evidence>
<evidence type="ECO:0000256" key="2">
    <source>
        <dbReference type="ARBA" id="ARBA00022737"/>
    </source>
</evidence>
<evidence type="ECO:0008006" key="6">
    <source>
        <dbReference type="Google" id="ProtNLM"/>
    </source>
</evidence>
<dbReference type="Gene3D" id="2.120.10.80">
    <property type="entry name" value="Kelch-type beta propeller"/>
    <property type="match status" value="2"/>
</dbReference>
<dbReference type="InterPro" id="IPR006652">
    <property type="entry name" value="Kelch_1"/>
</dbReference>
<keyword evidence="2" id="KW-0677">Repeat</keyword>
<organism evidence="5">
    <name type="scientific">Aegilops tauschii</name>
    <name type="common">Tausch's goatgrass</name>
    <name type="synonym">Aegilops squarrosa</name>
    <dbReference type="NCBI Taxonomy" id="37682"/>
    <lineage>
        <taxon>Eukaryota</taxon>
        <taxon>Viridiplantae</taxon>
        <taxon>Streptophyta</taxon>
        <taxon>Embryophyta</taxon>
        <taxon>Tracheophyta</taxon>
        <taxon>Spermatophyta</taxon>
        <taxon>Magnoliopsida</taxon>
        <taxon>Liliopsida</taxon>
        <taxon>Poales</taxon>
        <taxon>Poaceae</taxon>
        <taxon>BOP clade</taxon>
        <taxon>Pooideae</taxon>
        <taxon>Triticodae</taxon>
        <taxon>Triticeae</taxon>
        <taxon>Triticinae</taxon>
        <taxon>Aegilops</taxon>
    </lineage>
</organism>
<protein>
    <recommendedName>
        <fullName evidence="6">Acyl-CoA-binding domain-containing protein 4</fullName>
    </recommendedName>
</protein>
<dbReference type="SUPFAM" id="SSF117281">
    <property type="entry name" value="Kelch motif"/>
    <property type="match status" value="1"/>
</dbReference>
<keyword evidence="1" id="KW-0880">Kelch repeat</keyword>
<sequence length="758" mass="83452">MKTEHGEVELDDDATLEWARQDSLKMARERQCAALRQFEQRRRGRDEGGGVVIEDRDDDDAPPPPVHHGDAGQWSTRVGRVKEEKADDDDDVYATAMHLLLLRRSKGHKSDPLHGSRSPGGHVSLSNGGDPITASVSGRADDLAYRCSSDSFDLDARALDSSENWAVLPTEGDKPAPRFSHAAAIVGSKMVVFGGDSGHQLLDDTKMLNLEKLTWDSTTPKVLPSPIRSTSKLPACKGHCMVSWGNSVILVGGRSEPATDRLSVWSFNTETEIWSLMEAKGDIPAARSGHTVTRAGATLILFGGEDAKGKKRHDLHMFDLKSSTWLPLNYKGSGPSPRSNHVAALYDDRVLLIFGGHSKSKTLNDLFSLDFETMVWSRVKTNGPHPSPRADCSGALCGTKWYITGGGSKKKRQAETWVFDVLESKWTVRAVPPSSSITTKKGFSMVPLYHRDKIVLVAFGGNKKDPSDKVEVLVVLQNDHSYSWRSAPDVDPLLYEYSPSTKELAGHLNKCAPLYSNSSVARHSLASTVERASREEHGALGTSLHRKYGQVEDCSLAQKLEKLIDDDKYDDVDDCSSCPASTPKDQRSKRTGADTRTDMARTVALKEENADNQGPSGRRIARSSSDISHLYNTKITDLIRRNAALEDQLAAALESKEQAEKNLSLVMSSREQLEKRLASRGKEAELLKEKIAGLELAQEESNSLSNAVHADNEMHSTRRVLAGEQSRTFQLQVEVFHLKQRLQTAEGRSGTPRKPHNP</sequence>
<feature type="compositionally biased region" description="Basic and acidic residues" evidence="4">
    <location>
        <begin position="584"/>
        <end position="597"/>
    </location>
</feature>
<reference evidence="5" key="1">
    <citation type="submission" date="2015-06" db="UniProtKB">
        <authorList>
            <consortium name="EnsemblPlants"/>
        </authorList>
    </citation>
    <scope>IDENTIFICATION</scope>
</reference>
<evidence type="ECO:0000256" key="3">
    <source>
        <dbReference type="SAM" id="Coils"/>
    </source>
</evidence>
<feature type="coiled-coil region" evidence="3">
    <location>
        <begin position="635"/>
        <end position="690"/>
    </location>
</feature>
<evidence type="ECO:0000256" key="1">
    <source>
        <dbReference type="ARBA" id="ARBA00022441"/>
    </source>
</evidence>
<feature type="region of interest" description="Disordered" evidence="4">
    <location>
        <begin position="37"/>
        <end position="87"/>
    </location>
</feature>
<dbReference type="EnsemblPlants" id="EMT25879">
    <property type="protein sequence ID" value="EMT25879"/>
    <property type="gene ID" value="F775_10881"/>
</dbReference>
<proteinExistence type="predicted"/>
<dbReference type="PANTHER" id="PTHR46093:SF8">
    <property type="entry name" value="KELCH MOTIF FAMILY PROTEIN, EXPRESSED"/>
    <property type="match status" value="1"/>
</dbReference>
<dbReference type="Pfam" id="PF01344">
    <property type="entry name" value="Kelch_1"/>
    <property type="match status" value="1"/>
</dbReference>
<dbReference type="InterPro" id="IPR015915">
    <property type="entry name" value="Kelch-typ_b-propeller"/>
</dbReference>
<name>M8BV98_AEGTA</name>
<evidence type="ECO:0000256" key="4">
    <source>
        <dbReference type="SAM" id="MobiDB-lite"/>
    </source>
</evidence>
<feature type="region of interest" description="Disordered" evidence="4">
    <location>
        <begin position="107"/>
        <end position="133"/>
    </location>
</feature>
<dbReference type="PANTHER" id="PTHR46093">
    <property type="entry name" value="ACYL-COA-BINDING DOMAIN-CONTAINING PROTEIN 5"/>
    <property type="match status" value="1"/>
</dbReference>